<dbReference type="SUPFAM" id="SSF52266">
    <property type="entry name" value="SGNH hydrolase"/>
    <property type="match status" value="2"/>
</dbReference>
<evidence type="ECO:0000256" key="1">
    <source>
        <dbReference type="SAM" id="SignalP"/>
    </source>
</evidence>
<dbReference type="PANTHER" id="PTHR30383">
    <property type="entry name" value="THIOESTERASE 1/PROTEASE 1/LYSOPHOSPHOLIPASE L1"/>
    <property type="match status" value="1"/>
</dbReference>
<evidence type="ECO:0000313" key="4">
    <source>
        <dbReference type="Proteomes" id="UP000679725"/>
    </source>
</evidence>
<comment type="caution">
    <text evidence="3">The sequence shown here is derived from an EMBL/GenBank/DDBJ whole genome shotgun (WGS) entry which is preliminary data.</text>
</comment>
<dbReference type="EMBL" id="CAJRAU010000002">
    <property type="protein sequence ID" value="CAG5069028.1"/>
    <property type="molecule type" value="Genomic_DNA"/>
</dbReference>
<keyword evidence="1" id="KW-0732">Signal</keyword>
<feature type="chain" id="PRO_5045116644" description="SGNH hydrolase-type esterase domain-containing protein" evidence="1">
    <location>
        <begin position="20"/>
        <end position="240"/>
    </location>
</feature>
<dbReference type="Pfam" id="PF13472">
    <property type="entry name" value="Lipase_GDSL_2"/>
    <property type="match status" value="1"/>
</dbReference>
<dbReference type="RefSeq" id="WP_215233125.1">
    <property type="nucleotide sequence ID" value="NZ_CAJRAU010000002.1"/>
</dbReference>
<evidence type="ECO:0000259" key="2">
    <source>
        <dbReference type="Pfam" id="PF13472"/>
    </source>
</evidence>
<protein>
    <recommendedName>
        <fullName evidence="2">SGNH hydrolase-type esterase domain-containing protein</fullName>
    </recommendedName>
</protein>
<dbReference type="PANTHER" id="PTHR30383:SF5">
    <property type="entry name" value="SGNH HYDROLASE-TYPE ESTERASE DOMAIN-CONTAINING PROTEIN"/>
    <property type="match status" value="1"/>
</dbReference>
<dbReference type="InterPro" id="IPR036514">
    <property type="entry name" value="SGNH_hydro_sf"/>
</dbReference>
<feature type="domain" description="SGNH hydrolase-type esterase" evidence="2">
    <location>
        <begin position="30"/>
        <end position="191"/>
    </location>
</feature>
<dbReference type="InterPro" id="IPR051532">
    <property type="entry name" value="Ester_Hydrolysis_Enzymes"/>
</dbReference>
<dbReference type="Proteomes" id="UP000679725">
    <property type="component" value="Unassembled WGS sequence"/>
</dbReference>
<name>A0ABN7R4X1_9BACT</name>
<sequence>MHRRHFLHTALALPAAAWAGNAMPVQPAAEEPFIINAGVGGNNTVDLLARIEKDCLSHKPDFTILMIGTNDMNSRKHIPLPEFEQNLRKIIRMITGSGSQVLLMTILPGYEPYLFTRHPKEFYEPEGYQSRLMKVNATIKHVAEELKLHFLDLHHIFDKVGNVGEEAGSLIQNVANSNKNDGIHPTPDGYRTIAVAVYEKLISVNAPYRRLVCFGDSITNGGGGVEGNSYPAQLKKLLGY</sequence>
<reference evidence="3 4" key="1">
    <citation type="submission" date="2021-04" db="EMBL/GenBank/DDBJ databases">
        <authorList>
            <person name="Rodrigo-Torres L."/>
            <person name="Arahal R. D."/>
            <person name="Lucena T."/>
        </authorList>
    </citation>
    <scope>NUCLEOTIDE SEQUENCE [LARGE SCALE GENOMIC DNA]</scope>
    <source>
        <strain evidence="3 4">CECT 9623</strain>
    </source>
</reference>
<accession>A0ABN7R4X1</accession>
<proteinExistence type="predicted"/>
<evidence type="ECO:0000313" key="3">
    <source>
        <dbReference type="EMBL" id="CAG5069028.1"/>
    </source>
</evidence>
<keyword evidence="4" id="KW-1185">Reference proteome</keyword>
<gene>
    <name evidence="3" type="ORF">DYBT9623_01762</name>
</gene>
<dbReference type="Gene3D" id="3.40.50.1110">
    <property type="entry name" value="SGNH hydrolase"/>
    <property type="match status" value="1"/>
</dbReference>
<feature type="signal peptide" evidence="1">
    <location>
        <begin position="1"/>
        <end position="19"/>
    </location>
</feature>
<organism evidence="3 4">
    <name type="scientific">Dyadobacter linearis</name>
    <dbReference type="NCBI Taxonomy" id="2823330"/>
    <lineage>
        <taxon>Bacteria</taxon>
        <taxon>Pseudomonadati</taxon>
        <taxon>Bacteroidota</taxon>
        <taxon>Cytophagia</taxon>
        <taxon>Cytophagales</taxon>
        <taxon>Spirosomataceae</taxon>
        <taxon>Dyadobacter</taxon>
    </lineage>
</organism>
<dbReference type="InterPro" id="IPR013830">
    <property type="entry name" value="SGNH_hydro"/>
</dbReference>